<reference evidence="13 14" key="1">
    <citation type="submission" date="2024-02" db="EMBL/GenBank/DDBJ databases">
        <authorList>
            <person name="Vignale AGUSTIN F."/>
            <person name="Sosa J E."/>
            <person name="Modenutti C."/>
        </authorList>
    </citation>
    <scope>NUCLEOTIDE SEQUENCE [LARGE SCALE GENOMIC DNA]</scope>
</reference>
<dbReference type="PROSITE" id="PS50011">
    <property type="entry name" value="PROTEIN_KINASE_DOM"/>
    <property type="match status" value="1"/>
</dbReference>
<dbReference type="InterPro" id="IPR047117">
    <property type="entry name" value="PERK1-13-like"/>
</dbReference>
<evidence type="ECO:0000256" key="4">
    <source>
        <dbReference type="ARBA" id="ARBA00022679"/>
    </source>
</evidence>
<dbReference type="GO" id="GO:0005886">
    <property type="term" value="C:plasma membrane"/>
    <property type="evidence" value="ECO:0007669"/>
    <property type="project" value="UniProtKB-SubCell"/>
</dbReference>
<evidence type="ECO:0000256" key="7">
    <source>
        <dbReference type="ARBA" id="ARBA00022840"/>
    </source>
</evidence>
<evidence type="ECO:0000256" key="2">
    <source>
        <dbReference type="ARBA" id="ARBA00012513"/>
    </source>
</evidence>
<keyword evidence="3" id="KW-0418">Kinase</keyword>
<keyword evidence="14" id="KW-1185">Reference proteome</keyword>
<keyword evidence="7" id="KW-0067">ATP-binding</keyword>
<keyword evidence="6" id="KW-0547">Nucleotide-binding</keyword>
<dbReference type="PANTHER" id="PTHR47982">
    <property type="entry name" value="PROLINE-RICH RECEPTOR-LIKE PROTEIN KINASE PERK4"/>
    <property type="match status" value="1"/>
</dbReference>
<dbReference type="InterPro" id="IPR011009">
    <property type="entry name" value="Kinase-like_dom_sf"/>
</dbReference>
<comment type="catalytic activity">
    <reaction evidence="11">
        <text>L-seryl-[protein] + ATP = O-phospho-L-seryl-[protein] + ADP + H(+)</text>
        <dbReference type="Rhea" id="RHEA:17989"/>
        <dbReference type="Rhea" id="RHEA-COMP:9863"/>
        <dbReference type="Rhea" id="RHEA-COMP:11604"/>
        <dbReference type="ChEBI" id="CHEBI:15378"/>
        <dbReference type="ChEBI" id="CHEBI:29999"/>
        <dbReference type="ChEBI" id="CHEBI:30616"/>
        <dbReference type="ChEBI" id="CHEBI:83421"/>
        <dbReference type="ChEBI" id="CHEBI:456216"/>
        <dbReference type="EC" id="2.7.11.1"/>
    </reaction>
</comment>
<evidence type="ECO:0000313" key="13">
    <source>
        <dbReference type="EMBL" id="CAK9171075.1"/>
    </source>
</evidence>
<dbReference type="AlphaFoldDB" id="A0ABC8TNP0"/>
<evidence type="ECO:0000256" key="8">
    <source>
        <dbReference type="ARBA" id="ARBA00022989"/>
    </source>
</evidence>
<dbReference type="Proteomes" id="UP001642360">
    <property type="component" value="Unassembled WGS sequence"/>
</dbReference>
<evidence type="ECO:0000256" key="9">
    <source>
        <dbReference type="ARBA" id="ARBA00023136"/>
    </source>
</evidence>
<evidence type="ECO:0000256" key="11">
    <source>
        <dbReference type="ARBA" id="ARBA00048679"/>
    </source>
</evidence>
<evidence type="ECO:0000259" key="12">
    <source>
        <dbReference type="PROSITE" id="PS50011"/>
    </source>
</evidence>
<keyword evidence="8" id="KW-1133">Transmembrane helix</keyword>
<evidence type="ECO:0000256" key="5">
    <source>
        <dbReference type="ARBA" id="ARBA00022692"/>
    </source>
</evidence>
<sequence>MSGWSEKSDIFAFGVLFMMLITKRVHKEKGRSNVDEPFLHQWAQSQHTEKKSIMGSCSLVHHSLEADPDFVSSDGPRITQIAMQCVEYDPSRRPTMKQVVSYLLNLAVVQDHARDLGLA</sequence>
<comment type="catalytic activity">
    <reaction evidence="10">
        <text>L-threonyl-[protein] + ATP = O-phospho-L-threonyl-[protein] + ADP + H(+)</text>
        <dbReference type="Rhea" id="RHEA:46608"/>
        <dbReference type="Rhea" id="RHEA-COMP:11060"/>
        <dbReference type="Rhea" id="RHEA-COMP:11605"/>
        <dbReference type="ChEBI" id="CHEBI:15378"/>
        <dbReference type="ChEBI" id="CHEBI:30013"/>
        <dbReference type="ChEBI" id="CHEBI:30616"/>
        <dbReference type="ChEBI" id="CHEBI:61977"/>
        <dbReference type="ChEBI" id="CHEBI:456216"/>
        <dbReference type="EC" id="2.7.11.1"/>
    </reaction>
</comment>
<evidence type="ECO:0000256" key="10">
    <source>
        <dbReference type="ARBA" id="ARBA00047899"/>
    </source>
</evidence>
<dbReference type="SUPFAM" id="SSF56112">
    <property type="entry name" value="Protein kinase-like (PK-like)"/>
    <property type="match status" value="1"/>
</dbReference>
<evidence type="ECO:0000256" key="3">
    <source>
        <dbReference type="ARBA" id="ARBA00022527"/>
    </source>
</evidence>
<dbReference type="EC" id="2.7.11.1" evidence="2"/>
<dbReference type="PANTHER" id="PTHR47982:SF20">
    <property type="entry name" value="NON-SPECIFIC SERINE_THREONINE PROTEIN KINASE"/>
    <property type="match status" value="1"/>
</dbReference>
<feature type="domain" description="Protein kinase" evidence="12">
    <location>
        <begin position="1"/>
        <end position="108"/>
    </location>
</feature>
<gene>
    <name evidence="13" type="ORF">ILEXP_LOCUS40605</name>
</gene>
<keyword evidence="3" id="KW-0723">Serine/threonine-protein kinase</keyword>
<keyword evidence="5" id="KW-0812">Transmembrane</keyword>
<keyword evidence="9" id="KW-0472">Membrane</keyword>
<accession>A0ABC8TNP0</accession>
<evidence type="ECO:0000313" key="14">
    <source>
        <dbReference type="Proteomes" id="UP001642360"/>
    </source>
</evidence>
<evidence type="ECO:0000256" key="1">
    <source>
        <dbReference type="ARBA" id="ARBA00004162"/>
    </source>
</evidence>
<comment type="subcellular location">
    <subcellularLocation>
        <location evidence="1">Cell membrane</location>
        <topology evidence="1">Single-pass membrane protein</topology>
    </subcellularLocation>
</comment>
<dbReference type="Gene3D" id="1.10.510.10">
    <property type="entry name" value="Transferase(Phosphotransferase) domain 1"/>
    <property type="match status" value="1"/>
</dbReference>
<dbReference type="EMBL" id="CAUOFW020005647">
    <property type="protein sequence ID" value="CAK9171075.1"/>
    <property type="molecule type" value="Genomic_DNA"/>
</dbReference>
<dbReference type="GO" id="GO:0005524">
    <property type="term" value="F:ATP binding"/>
    <property type="evidence" value="ECO:0007669"/>
    <property type="project" value="UniProtKB-KW"/>
</dbReference>
<organism evidence="13 14">
    <name type="scientific">Ilex paraguariensis</name>
    <name type="common">yerba mate</name>
    <dbReference type="NCBI Taxonomy" id="185542"/>
    <lineage>
        <taxon>Eukaryota</taxon>
        <taxon>Viridiplantae</taxon>
        <taxon>Streptophyta</taxon>
        <taxon>Embryophyta</taxon>
        <taxon>Tracheophyta</taxon>
        <taxon>Spermatophyta</taxon>
        <taxon>Magnoliopsida</taxon>
        <taxon>eudicotyledons</taxon>
        <taxon>Gunneridae</taxon>
        <taxon>Pentapetalae</taxon>
        <taxon>asterids</taxon>
        <taxon>campanulids</taxon>
        <taxon>Aquifoliales</taxon>
        <taxon>Aquifoliaceae</taxon>
        <taxon>Ilex</taxon>
    </lineage>
</organism>
<dbReference type="InterPro" id="IPR000719">
    <property type="entry name" value="Prot_kinase_dom"/>
</dbReference>
<evidence type="ECO:0000256" key="6">
    <source>
        <dbReference type="ARBA" id="ARBA00022741"/>
    </source>
</evidence>
<keyword evidence="4" id="KW-0808">Transferase</keyword>
<dbReference type="GO" id="GO:0004674">
    <property type="term" value="F:protein serine/threonine kinase activity"/>
    <property type="evidence" value="ECO:0007669"/>
    <property type="project" value="UniProtKB-KW"/>
</dbReference>
<comment type="caution">
    <text evidence="13">The sequence shown here is derived from an EMBL/GenBank/DDBJ whole genome shotgun (WGS) entry which is preliminary data.</text>
</comment>
<proteinExistence type="predicted"/>
<protein>
    <recommendedName>
        <fullName evidence="2">non-specific serine/threonine protein kinase</fullName>
        <ecNumber evidence="2">2.7.11.1</ecNumber>
    </recommendedName>
</protein>
<name>A0ABC8TNP0_9AQUA</name>